<dbReference type="SUPFAM" id="SSF55729">
    <property type="entry name" value="Acyl-CoA N-acyltransferases (Nat)"/>
    <property type="match status" value="1"/>
</dbReference>
<feature type="domain" description="N-acetyltransferase" evidence="4">
    <location>
        <begin position="15"/>
        <end position="169"/>
    </location>
</feature>
<dbReference type="PROSITE" id="PS51186">
    <property type="entry name" value="GNAT"/>
    <property type="match status" value="1"/>
</dbReference>
<dbReference type="Pfam" id="PF13302">
    <property type="entry name" value="Acetyltransf_3"/>
    <property type="match status" value="1"/>
</dbReference>
<dbReference type="RefSeq" id="WP_035461262.1">
    <property type="nucleotide sequence ID" value="NZ_JBHLZN010000008.1"/>
</dbReference>
<comment type="caution">
    <text evidence="5">The sequence shown here is derived from an EMBL/GenBank/DDBJ whole genome shotgun (WGS) entry which is preliminary data.</text>
</comment>
<evidence type="ECO:0000256" key="3">
    <source>
        <dbReference type="ARBA" id="ARBA00038502"/>
    </source>
</evidence>
<keyword evidence="1 5" id="KW-0808">Transferase</keyword>
<gene>
    <name evidence="5" type="ORF">ACFFLH_16760</name>
</gene>
<dbReference type="Proteomes" id="UP001589628">
    <property type="component" value="Unassembled WGS sequence"/>
</dbReference>
<protein>
    <submittedName>
        <fullName evidence="5">GNAT family N-acetyltransferase</fullName>
        <ecNumber evidence="5">2.3.1.-</ecNumber>
    </submittedName>
</protein>
<dbReference type="InterPro" id="IPR051531">
    <property type="entry name" value="N-acetyltransferase"/>
</dbReference>
<accession>A0ABV5ZFL1</accession>
<keyword evidence="6" id="KW-1185">Reference proteome</keyword>
<evidence type="ECO:0000256" key="1">
    <source>
        <dbReference type="ARBA" id="ARBA00022679"/>
    </source>
</evidence>
<dbReference type="PANTHER" id="PTHR43792">
    <property type="entry name" value="GNAT FAMILY, PUTATIVE (AFU_ORTHOLOGUE AFUA_3G00765)-RELATED-RELATED"/>
    <property type="match status" value="1"/>
</dbReference>
<dbReference type="InterPro" id="IPR000182">
    <property type="entry name" value="GNAT_dom"/>
</dbReference>
<name>A0ABV5ZFL1_9GAMM</name>
<keyword evidence="2 5" id="KW-0012">Acyltransferase</keyword>
<dbReference type="InterPro" id="IPR016181">
    <property type="entry name" value="Acyl_CoA_acyltransferase"/>
</dbReference>
<evidence type="ECO:0000313" key="5">
    <source>
        <dbReference type="EMBL" id="MFB9888069.1"/>
    </source>
</evidence>
<proteinExistence type="inferred from homology"/>
<dbReference type="PANTHER" id="PTHR43792:SF8">
    <property type="entry name" value="[RIBOSOMAL PROTEIN US5]-ALANINE N-ACETYLTRANSFERASE"/>
    <property type="match status" value="1"/>
</dbReference>
<dbReference type="GO" id="GO:0016746">
    <property type="term" value="F:acyltransferase activity"/>
    <property type="evidence" value="ECO:0007669"/>
    <property type="project" value="UniProtKB-KW"/>
</dbReference>
<dbReference type="EMBL" id="JBHLZN010000008">
    <property type="protein sequence ID" value="MFB9888069.1"/>
    <property type="molecule type" value="Genomic_DNA"/>
</dbReference>
<evidence type="ECO:0000313" key="6">
    <source>
        <dbReference type="Proteomes" id="UP001589628"/>
    </source>
</evidence>
<evidence type="ECO:0000259" key="4">
    <source>
        <dbReference type="PROSITE" id="PS51186"/>
    </source>
</evidence>
<dbReference type="Gene3D" id="3.40.630.30">
    <property type="match status" value="1"/>
</dbReference>
<comment type="similarity">
    <text evidence="3">Belongs to the acetyltransferase family. RimJ subfamily.</text>
</comment>
<sequence length="174" mass="19745">MQVRLSHSGDAAALARFYQDNAAFLQPWEPLRPAGFHQLSAWQERLQQREQEQQQGRGAYFVAYQDEQLIGVCNLNNVVQGVFQAAHLGYALAQSAQGQGKMFSICQQVLDYGFNPLGLNRIMANYMPHNLRSARLLQRLGFVIEGKASRYLQINGRWEDHILTAKLNPARLSE</sequence>
<reference evidence="5 6" key="1">
    <citation type="submission" date="2024-09" db="EMBL/GenBank/DDBJ databases">
        <authorList>
            <person name="Sun Q."/>
            <person name="Mori K."/>
        </authorList>
    </citation>
    <scope>NUCLEOTIDE SEQUENCE [LARGE SCALE GENOMIC DNA]</scope>
    <source>
        <strain evidence="5 6">ATCC 51285</strain>
    </source>
</reference>
<evidence type="ECO:0000256" key="2">
    <source>
        <dbReference type="ARBA" id="ARBA00023315"/>
    </source>
</evidence>
<dbReference type="EC" id="2.3.1.-" evidence="5"/>
<organism evidence="5 6">
    <name type="scientific">Balneatrix alpica</name>
    <dbReference type="NCBI Taxonomy" id="75684"/>
    <lineage>
        <taxon>Bacteria</taxon>
        <taxon>Pseudomonadati</taxon>
        <taxon>Pseudomonadota</taxon>
        <taxon>Gammaproteobacteria</taxon>
        <taxon>Oceanospirillales</taxon>
        <taxon>Balneatrichaceae</taxon>
        <taxon>Balneatrix</taxon>
    </lineage>
</organism>